<evidence type="ECO:0000313" key="2">
    <source>
        <dbReference type="EMBL" id="MFD1188995.1"/>
    </source>
</evidence>
<proteinExistence type="predicted"/>
<feature type="transmembrane region" description="Helical" evidence="1">
    <location>
        <begin position="20"/>
        <end position="39"/>
    </location>
</feature>
<comment type="caution">
    <text evidence="2">The sequence shown here is derived from an EMBL/GenBank/DDBJ whole genome shotgun (WGS) entry which is preliminary data.</text>
</comment>
<evidence type="ECO:0000313" key="3">
    <source>
        <dbReference type="Proteomes" id="UP001597216"/>
    </source>
</evidence>
<protein>
    <recommendedName>
        <fullName evidence="4">DoxX family protein</fullName>
    </recommendedName>
</protein>
<organism evidence="2 3">
    <name type="scientific">Phenylobacterium conjunctum</name>
    <dbReference type="NCBI Taxonomy" id="1298959"/>
    <lineage>
        <taxon>Bacteria</taxon>
        <taxon>Pseudomonadati</taxon>
        <taxon>Pseudomonadota</taxon>
        <taxon>Alphaproteobacteria</taxon>
        <taxon>Caulobacterales</taxon>
        <taxon>Caulobacteraceae</taxon>
        <taxon>Phenylobacterium</taxon>
    </lineage>
</organism>
<evidence type="ECO:0008006" key="4">
    <source>
        <dbReference type="Google" id="ProtNLM"/>
    </source>
</evidence>
<keyword evidence="1" id="KW-0472">Membrane</keyword>
<gene>
    <name evidence="2" type="ORF">ACFQ27_00260</name>
</gene>
<keyword evidence="1" id="KW-0812">Transmembrane</keyword>
<reference evidence="3" key="1">
    <citation type="journal article" date="2019" name="Int. J. Syst. Evol. Microbiol.">
        <title>The Global Catalogue of Microorganisms (GCM) 10K type strain sequencing project: providing services to taxonomists for standard genome sequencing and annotation.</title>
        <authorList>
            <consortium name="The Broad Institute Genomics Platform"/>
            <consortium name="The Broad Institute Genome Sequencing Center for Infectious Disease"/>
            <person name="Wu L."/>
            <person name="Ma J."/>
        </authorList>
    </citation>
    <scope>NUCLEOTIDE SEQUENCE [LARGE SCALE GENOMIC DNA]</scope>
    <source>
        <strain evidence="3">CCUG 55074</strain>
    </source>
</reference>
<sequence length="143" mass="15177">MSLLPPSTNADYRGATASAWFLVLLGVGTVAPGLIHYVLPDGGAGVIAHINLGAQAKTIIAVFAWFGALQIPHGIIEIVVGLRYRTLVPFMLAMVLVERGLMAVDGWFLKGAGGHHPPEHYASVVTIVLTLIFLALALRSRKA</sequence>
<dbReference type="Proteomes" id="UP001597216">
    <property type="component" value="Unassembled WGS sequence"/>
</dbReference>
<evidence type="ECO:0000256" key="1">
    <source>
        <dbReference type="SAM" id="Phobius"/>
    </source>
</evidence>
<feature type="transmembrane region" description="Helical" evidence="1">
    <location>
        <begin position="121"/>
        <end position="138"/>
    </location>
</feature>
<feature type="transmembrane region" description="Helical" evidence="1">
    <location>
        <begin position="87"/>
        <end position="109"/>
    </location>
</feature>
<dbReference type="EMBL" id="JBHTLQ010000001">
    <property type="protein sequence ID" value="MFD1188995.1"/>
    <property type="molecule type" value="Genomic_DNA"/>
</dbReference>
<accession>A0ABW3SXI8</accession>
<feature type="transmembrane region" description="Helical" evidence="1">
    <location>
        <begin position="59"/>
        <end position="80"/>
    </location>
</feature>
<keyword evidence="3" id="KW-1185">Reference proteome</keyword>
<dbReference type="RefSeq" id="WP_377351943.1">
    <property type="nucleotide sequence ID" value="NZ_JBHTLQ010000001.1"/>
</dbReference>
<name>A0ABW3SXI8_9CAUL</name>
<keyword evidence="1" id="KW-1133">Transmembrane helix</keyword>